<evidence type="ECO:0000313" key="2">
    <source>
        <dbReference type="Proteomes" id="UP000601099"/>
    </source>
</evidence>
<proteinExistence type="predicted"/>
<comment type="caution">
    <text evidence="1">The sequence shown here is derived from an EMBL/GenBank/DDBJ whole genome shotgun (WGS) entry which is preliminary data.</text>
</comment>
<accession>A0ABS0L852</accession>
<evidence type="ECO:0000313" key="1">
    <source>
        <dbReference type="EMBL" id="MBG8556287.1"/>
    </source>
</evidence>
<name>A0ABS0L852_9BACT</name>
<sequence>MAVRLTEGSALAPDAYELGLLLRYLDGSLTLAQVLERLEVREKVRTS</sequence>
<reference evidence="1 2" key="1">
    <citation type="submission" date="2020-11" db="EMBL/GenBank/DDBJ databases">
        <title>Hymenobacter sp.</title>
        <authorList>
            <person name="Kim M.K."/>
        </authorList>
    </citation>
    <scope>NUCLEOTIDE SEQUENCE [LARGE SCALE GENOMIC DNA]</scope>
    <source>
        <strain evidence="1 2">BT594</strain>
    </source>
</reference>
<dbReference type="RefSeq" id="WP_196957306.1">
    <property type="nucleotide sequence ID" value="NZ_JADWYK010000023.1"/>
</dbReference>
<organism evidence="1 2">
    <name type="scientific">Hymenobacter guriensis</name>
    <dbReference type="NCBI Taxonomy" id="2793065"/>
    <lineage>
        <taxon>Bacteria</taxon>
        <taxon>Pseudomonadati</taxon>
        <taxon>Bacteroidota</taxon>
        <taxon>Cytophagia</taxon>
        <taxon>Cytophagales</taxon>
        <taxon>Hymenobacteraceae</taxon>
        <taxon>Hymenobacter</taxon>
    </lineage>
</organism>
<keyword evidence="2" id="KW-1185">Reference proteome</keyword>
<dbReference type="Proteomes" id="UP000601099">
    <property type="component" value="Unassembled WGS sequence"/>
</dbReference>
<gene>
    <name evidence="1" type="ORF">I5L79_22265</name>
</gene>
<protein>
    <submittedName>
        <fullName evidence="1">Uncharacterized protein</fullName>
    </submittedName>
</protein>
<dbReference type="EMBL" id="JADWYK010000023">
    <property type="protein sequence ID" value="MBG8556287.1"/>
    <property type="molecule type" value="Genomic_DNA"/>
</dbReference>